<accession>A0ABD2JSD7</accession>
<organism evidence="6 7">
    <name type="scientific">Heterodera trifolii</name>
    <dbReference type="NCBI Taxonomy" id="157864"/>
    <lineage>
        <taxon>Eukaryota</taxon>
        <taxon>Metazoa</taxon>
        <taxon>Ecdysozoa</taxon>
        <taxon>Nematoda</taxon>
        <taxon>Chromadorea</taxon>
        <taxon>Rhabditida</taxon>
        <taxon>Tylenchina</taxon>
        <taxon>Tylenchomorpha</taxon>
        <taxon>Tylenchoidea</taxon>
        <taxon>Heteroderidae</taxon>
        <taxon>Heteroderinae</taxon>
        <taxon>Heterodera</taxon>
    </lineage>
</organism>
<dbReference type="AlphaFoldDB" id="A0ABD2JSD7"/>
<comment type="similarity">
    <text evidence="2">Belongs to the nematode transthyretin-like family.</text>
</comment>
<dbReference type="Proteomes" id="UP001620626">
    <property type="component" value="Unassembled WGS sequence"/>
</dbReference>
<keyword evidence="4 5" id="KW-0732">Signal</keyword>
<dbReference type="Pfam" id="PF01060">
    <property type="entry name" value="TTR-52"/>
    <property type="match status" value="1"/>
</dbReference>
<reference evidence="6 7" key="1">
    <citation type="submission" date="2024-10" db="EMBL/GenBank/DDBJ databases">
        <authorList>
            <person name="Kim D."/>
        </authorList>
    </citation>
    <scope>NUCLEOTIDE SEQUENCE [LARGE SCALE GENOMIC DNA]</scope>
    <source>
        <strain evidence="6">BH-2024</strain>
    </source>
</reference>
<name>A0ABD2JSD7_9BILA</name>
<evidence type="ECO:0000256" key="2">
    <source>
        <dbReference type="ARBA" id="ARBA00010112"/>
    </source>
</evidence>
<dbReference type="GO" id="GO:0005576">
    <property type="term" value="C:extracellular region"/>
    <property type="evidence" value="ECO:0007669"/>
    <property type="project" value="UniProtKB-SubCell"/>
</dbReference>
<comment type="caution">
    <text evidence="6">The sequence shown here is derived from an EMBL/GenBank/DDBJ whole genome shotgun (WGS) entry which is preliminary data.</text>
</comment>
<keyword evidence="7" id="KW-1185">Reference proteome</keyword>
<evidence type="ECO:0000256" key="3">
    <source>
        <dbReference type="ARBA" id="ARBA00022525"/>
    </source>
</evidence>
<dbReference type="EMBL" id="JBICBT010000915">
    <property type="protein sequence ID" value="KAL3093338.1"/>
    <property type="molecule type" value="Genomic_DNA"/>
</dbReference>
<dbReference type="PANTHER" id="PTHR21700:SF3">
    <property type="entry name" value="TRANSTHYRETIN-LIKE PROTEIN 5"/>
    <property type="match status" value="1"/>
</dbReference>
<evidence type="ECO:0000313" key="7">
    <source>
        <dbReference type="Proteomes" id="UP001620626"/>
    </source>
</evidence>
<protein>
    <submittedName>
        <fullName evidence="6">Uncharacterized protein</fullName>
    </submittedName>
</protein>
<dbReference type="InterPro" id="IPR001534">
    <property type="entry name" value="Transthyretin-like"/>
</dbReference>
<sequence>MFMRLSILLFVFAISLNLIAKTNATYFYVRGELWCQGEPYVGAKIFLMEADTLDPDDLLGEERSAPDGRFEVRGGESEIGDEEPYLMVGHTCPQRGVPPDPACHFLTRVDLPNFLTHIEVPPIHLDGQYEFQHICGEDDV</sequence>
<evidence type="ECO:0000313" key="6">
    <source>
        <dbReference type="EMBL" id="KAL3093338.1"/>
    </source>
</evidence>
<proteinExistence type="inferred from homology"/>
<comment type="subcellular location">
    <subcellularLocation>
        <location evidence="1">Secreted</location>
    </subcellularLocation>
</comment>
<keyword evidence="3" id="KW-0964">Secreted</keyword>
<evidence type="ECO:0000256" key="1">
    <source>
        <dbReference type="ARBA" id="ARBA00004613"/>
    </source>
</evidence>
<evidence type="ECO:0000256" key="4">
    <source>
        <dbReference type="ARBA" id="ARBA00022729"/>
    </source>
</evidence>
<dbReference type="InterPro" id="IPR038479">
    <property type="entry name" value="Transthyretin-like_sf"/>
</dbReference>
<dbReference type="Gene3D" id="2.60.40.3330">
    <property type="match status" value="1"/>
</dbReference>
<feature type="signal peptide" evidence="5">
    <location>
        <begin position="1"/>
        <end position="24"/>
    </location>
</feature>
<gene>
    <name evidence="6" type="ORF">niasHT_023815</name>
</gene>
<feature type="chain" id="PRO_5044797007" evidence="5">
    <location>
        <begin position="25"/>
        <end position="140"/>
    </location>
</feature>
<evidence type="ECO:0000256" key="5">
    <source>
        <dbReference type="SAM" id="SignalP"/>
    </source>
</evidence>
<dbReference type="PANTHER" id="PTHR21700">
    <property type="entry name" value="TRANSTHYRETIN-LIKE FAMILY PROTEIN-RELATED"/>
    <property type="match status" value="1"/>
</dbReference>